<reference evidence="9 10" key="1">
    <citation type="submission" date="2021-02" db="EMBL/GenBank/DDBJ databases">
        <title>Variation within the Batrachochytrium salamandrivorans European outbreak.</title>
        <authorList>
            <person name="Kelly M."/>
            <person name="Pasmans F."/>
            <person name="Shea T.P."/>
            <person name="Munoz J.F."/>
            <person name="Carranza S."/>
            <person name="Cuomo C.A."/>
            <person name="Martel A."/>
        </authorList>
    </citation>
    <scope>NUCLEOTIDE SEQUENCE [LARGE SCALE GENOMIC DNA]</scope>
    <source>
        <strain evidence="9 10">AMFP18/2</strain>
    </source>
</reference>
<dbReference type="PANTHER" id="PTHR12260:SF6">
    <property type="entry name" value="DAMAGE-CONTROL PHOSPHATASE ARMT1"/>
    <property type="match status" value="1"/>
</dbReference>
<keyword evidence="3 7" id="KW-0479">Metal-binding</keyword>
<evidence type="ECO:0000256" key="2">
    <source>
        <dbReference type="ARBA" id="ARBA00009519"/>
    </source>
</evidence>
<feature type="domain" description="Damage-control phosphatase ARMT1-like metal-binding" evidence="8">
    <location>
        <begin position="27"/>
        <end position="183"/>
    </location>
</feature>
<evidence type="ECO:0000259" key="8">
    <source>
        <dbReference type="Pfam" id="PF01937"/>
    </source>
</evidence>
<evidence type="ECO:0000256" key="3">
    <source>
        <dbReference type="ARBA" id="ARBA00022723"/>
    </source>
</evidence>
<evidence type="ECO:0000256" key="7">
    <source>
        <dbReference type="RuleBase" id="RU367030"/>
    </source>
</evidence>
<gene>
    <name evidence="9" type="ORF">BASA50_011100</name>
</gene>
<keyword evidence="5 7" id="KW-0464">Manganese</keyword>
<keyword evidence="4 7" id="KW-0378">Hydrolase</keyword>
<dbReference type="InterPro" id="IPR002791">
    <property type="entry name" value="ARMT1-like_metal-bd"/>
</dbReference>
<dbReference type="Pfam" id="PF01937">
    <property type="entry name" value="ARMT1-like_dom"/>
    <property type="match status" value="2"/>
</dbReference>
<keyword evidence="10" id="KW-1185">Reference proteome</keyword>
<dbReference type="Gene3D" id="3.40.50.10880">
    <property type="entry name" value="Uncharacterised protein PF01937, DUF89, domain 3"/>
    <property type="match status" value="1"/>
</dbReference>
<dbReference type="SUPFAM" id="SSF111321">
    <property type="entry name" value="AF1104-like"/>
    <property type="match status" value="1"/>
</dbReference>
<name>A0ABQ8EZA8_9FUNG</name>
<sequence length="429" mass="49037">MSHYAKPELPNAPLLRGCINGSFAYLTIKDRLPVILTKILDQFSRLQHKEFIDKTVTIDHDRQTQLKAITFDISELKYSMVRDRPLVPISALALSDGTDINGAEWAAEVELWNSAVAEVVPESDRSWFNAPWLLVECYMYRMLRQIITDRNAWRDFDIFQEDKKASLAGSIQSVLKLSSVLGNKTVGVDHDTIQELLQVSRKDQLIASQGNIIVNNTDRVINKLQTIHTGEIIFVLDNAGIELFSDLCLADHLTLSTECCIVFETKQYEWFVSDATIADFHYTLNECERHGQINECHALVQAVSRWRSWLESGRWKLREDPFWMTPFSFWRIPEKAPILLKSLVAAKFIFFKGDLNYRKMVHDASWPTTTPFSDAIGPLGKAKIAPFVMLRTCKSDTVVGIEEGQEDILNQTDANWMVNGKFGMVQYHE</sequence>
<dbReference type="EC" id="3.1.3.-" evidence="7"/>
<comment type="domain">
    <text evidence="7">Subfamily III proteins have a conserved RTxK motif about 40-50 residues from the C-terminus; the threonine may be replaced by serine or cysteine.</text>
</comment>
<dbReference type="EMBL" id="JAFCIX010000551">
    <property type="protein sequence ID" value="KAH6587798.1"/>
    <property type="molecule type" value="Genomic_DNA"/>
</dbReference>
<dbReference type="InterPro" id="IPR039763">
    <property type="entry name" value="ARMT1"/>
</dbReference>
<evidence type="ECO:0000313" key="9">
    <source>
        <dbReference type="EMBL" id="KAH6587798.1"/>
    </source>
</evidence>
<evidence type="ECO:0000256" key="5">
    <source>
        <dbReference type="ARBA" id="ARBA00023211"/>
    </source>
</evidence>
<dbReference type="Proteomes" id="UP001648503">
    <property type="component" value="Unassembled WGS sequence"/>
</dbReference>
<accession>A0ABQ8EZA8</accession>
<comment type="catalytic activity">
    <reaction evidence="1 7">
        <text>beta-D-fructose 1-phosphate + H2O = D-fructose + phosphate</text>
        <dbReference type="Rhea" id="RHEA:35603"/>
        <dbReference type="ChEBI" id="CHEBI:15377"/>
        <dbReference type="ChEBI" id="CHEBI:37721"/>
        <dbReference type="ChEBI" id="CHEBI:43474"/>
        <dbReference type="ChEBI" id="CHEBI:138881"/>
    </reaction>
</comment>
<feature type="domain" description="Damage-control phosphatase ARMT1-like metal-binding" evidence="8">
    <location>
        <begin position="201"/>
        <end position="407"/>
    </location>
</feature>
<evidence type="ECO:0000256" key="4">
    <source>
        <dbReference type="ARBA" id="ARBA00022801"/>
    </source>
</evidence>
<comment type="catalytic activity">
    <reaction evidence="6 7">
        <text>beta-D-fructose 6-phosphate = dihydroxyacetone + D-glyceraldehyde 3-phosphate</text>
        <dbReference type="Rhea" id="RHEA:28002"/>
        <dbReference type="ChEBI" id="CHEBI:16016"/>
        <dbReference type="ChEBI" id="CHEBI:57634"/>
        <dbReference type="ChEBI" id="CHEBI:59776"/>
    </reaction>
</comment>
<evidence type="ECO:0000256" key="6">
    <source>
        <dbReference type="ARBA" id="ARBA00048809"/>
    </source>
</evidence>
<proteinExistence type="inferred from homology"/>
<dbReference type="InterPro" id="IPR036075">
    <property type="entry name" value="ARMT-1-like_metal-bd_sf"/>
</dbReference>
<organism evidence="9 10">
    <name type="scientific">Batrachochytrium salamandrivorans</name>
    <dbReference type="NCBI Taxonomy" id="1357716"/>
    <lineage>
        <taxon>Eukaryota</taxon>
        <taxon>Fungi</taxon>
        <taxon>Fungi incertae sedis</taxon>
        <taxon>Chytridiomycota</taxon>
        <taxon>Chytridiomycota incertae sedis</taxon>
        <taxon>Chytridiomycetes</taxon>
        <taxon>Rhizophydiales</taxon>
        <taxon>Rhizophydiales incertae sedis</taxon>
        <taxon>Batrachochytrium</taxon>
    </lineage>
</organism>
<comment type="similarity">
    <text evidence="2 7">Belongs to the damage-control phosphatase family. Sugar phosphate phosphatase III subfamily.</text>
</comment>
<comment type="caution">
    <text evidence="9">The sequence shown here is derived from an EMBL/GenBank/DDBJ whole genome shotgun (WGS) entry which is preliminary data.</text>
</comment>
<comment type="function">
    <text evidence="7">Metal-dependent phosphatase that shows phosphatase activity against several substrates, including fructose-1-phosphate and fructose-6-phosphate. Its preference for fructose-1-phosphate, a strong glycating agent that causes DNA damage rather than a canonical yeast metabolite, suggests a damage-control function in hexose phosphate metabolism.</text>
</comment>
<evidence type="ECO:0000313" key="10">
    <source>
        <dbReference type="Proteomes" id="UP001648503"/>
    </source>
</evidence>
<dbReference type="Gene3D" id="1.20.930.60">
    <property type="match status" value="1"/>
</dbReference>
<protein>
    <recommendedName>
        <fullName evidence="7">Sugar phosphate phosphatase</fullName>
        <ecNumber evidence="7">3.1.3.-</ecNumber>
    </recommendedName>
</protein>
<dbReference type="PANTHER" id="PTHR12260">
    <property type="entry name" value="DAMAGE-CONTROL PHOSPHATASE ARMT1"/>
    <property type="match status" value="1"/>
</dbReference>
<comment type="cofactor">
    <cofactor evidence="7">
        <name>Mn(2+)</name>
        <dbReference type="ChEBI" id="CHEBI:29035"/>
    </cofactor>
    <cofactor evidence="7">
        <name>Ni(2+)</name>
        <dbReference type="ChEBI" id="CHEBI:49786"/>
    </cofactor>
</comment>
<evidence type="ECO:0000256" key="1">
    <source>
        <dbReference type="ARBA" id="ARBA00001326"/>
    </source>
</evidence>